<dbReference type="Pfam" id="PF00753">
    <property type="entry name" value="Lactamase_B"/>
    <property type="match status" value="1"/>
</dbReference>
<evidence type="ECO:0000313" key="5">
    <source>
        <dbReference type="EMBL" id="AIQ65339.1"/>
    </source>
</evidence>
<evidence type="ECO:0000256" key="2">
    <source>
        <dbReference type="ARBA" id="ARBA00034301"/>
    </source>
</evidence>
<evidence type="ECO:0000256" key="1">
    <source>
        <dbReference type="ARBA" id="ARBA00034221"/>
    </source>
</evidence>
<dbReference type="EMBL" id="CP009286">
    <property type="protein sequence ID" value="AIQ65339.1"/>
    <property type="molecule type" value="Genomic_DNA"/>
</dbReference>
<dbReference type="PANTHER" id="PTHR42951">
    <property type="entry name" value="METALLO-BETA-LACTAMASE DOMAIN-CONTAINING"/>
    <property type="match status" value="1"/>
</dbReference>
<dbReference type="KEGG" id="pste:PSTEL_21660"/>
<evidence type="ECO:0000256" key="3">
    <source>
        <dbReference type="ARBA" id="ARBA00048505"/>
    </source>
</evidence>
<dbReference type="HOGENOM" id="CLU_086384_0_0_9"/>
<accession>A0A089N964</accession>
<comment type="function">
    <text evidence="2">Counteracts the endogenous Pycsar antiviral defense system. Phosphodiesterase that enables metal-dependent hydrolysis of host cyclic nucleotide Pycsar defense signals such as cCMP and cUMP.</text>
</comment>
<keyword evidence="6" id="KW-1185">Reference proteome</keyword>
<evidence type="ECO:0000259" key="4">
    <source>
        <dbReference type="SMART" id="SM00849"/>
    </source>
</evidence>
<dbReference type="InterPro" id="IPR036866">
    <property type="entry name" value="RibonucZ/Hydroxyglut_hydro"/>
</dbReference>
<dbReference type="InterPro" id="IPR050855">
    <property type="entry name" value="NDM-1-like"/>
</dbReference>
<dbReference type="STRING" id="169760.PSTEL_21660"/>
<dbReference type="Proteomes" id="UP000029507">
    <property type="component" value="Chromosome"/>
</dbReference>
<comment type="catalytic activity">
    <reaction evidence="1">
        <text>3',5'-cyclic CMP + H2O = CMP + H(+)</text>
        <dbReference type="Rhea" id="RHEA:72675"/>
        <dbReference type="ChEBI" id="CHEBI:15377"/>
        <dbReference type="ChEBI" id="CHEBI:15378"/>
        <dbReference type="ChEBI" id="CHEBI:58003"/>
        <dbReference type="ChEBI" id="CHEBI:60377"/>
    </reaction>
    <physiologicalReaction direction="left-to-right" evidence="1">
        <dbReference type="Rhea" id="RHEA:72676"/>
    </physiologicalReaction>
</comment>
<dbReference type="SMART" id="SM00849">
    <property type="entry name" value="Lactamase_B"/>
    <property type="match status" value="1"/>
</dbReference>
<protein>
    <submittedName>
        <fullName evidence="5">Hydrolase glyoxylase</fullName>
    </submittedName>
</protein>
<evidence type="ECO:0000313" key="6">
    <source>
        <dbReference type="Proteomes" id="UP000029507"/>
    </source>
</evidence>
<dbReference type="GO" id="GO:0016787">
    <property type="term" value="F:hydrolase activity"/>
    <property type="evidence" value="ECO:0007669"/>
    <property type="project" value="UniProtKB-KW"/>
</dbReference>
<organism evidence="5 6">
    <name type="scientific">Paenibacillus stellifer</name>
    <dbReference type="NCBI Taxonomy" id="169760"/>
    <lineage>
        <taxon>Bacteria</taxon>
        <taxon>Bacillati</taxon>
        <taxon>Bacillota</taxon>
        <taxon>Bacilli</taxon>
        <taxon>Bacillales</taxon>
        <taxon>Paenibacillaceae</taxon>
        <taxon>Paenibacillus</taxon>
    </lineage>
</organism>
<dbReference type="AlphaFoldDB" id="A0A089N964"/>
<gene>
    <name evidence="5" type="ORF">PSTEL_21660</name>
</gene>
<name>A0A089N964_9BACL</name>
<dbReference type="PANTHER" id="PTHR42951:SF4">
    <property type="entry name" value="ACYL-COENZYME A THIOESTERASE MBLAC2"/>
    <property type="match status" value="1"/>
</dbReference>
<proteinExistence type="predicted"/>
<reference evidence="5 6" key="1">
    <citation type="submission" date="2014-08" db="EMBL/GenBank/DDBJ databases">
        <title>Comparative genomics of the Paenibacillus odorifer group.</title>
        <authorList>
            <person name="den Bakker H.C."/>
            <person name="Tsai Y.-C."/>
            <person name="Martin N."/>
            <person name="Korlach J."/>
            <person name="Wiedmann M."/>
        </authorList>
    </citation>
    <scope>NUCLEOTIDE SEQUENCE [LARGE SCALE GENOMIC DNA]</scope>
    <source>
        <strain evidence="5 6">DSM 14472</strain>
    </source>
</reference>
<sequence length="277" mass="30810">MFIMHAEHETDRPILAAISGERRTLLMDAGNSPAHAELFRAELAKHGIPLPDMMVLTHWHWDHTFGMSAWNGIPAAAHAETGRAMAVLKGLDGSDACLDELVRKEIISDSSAADIRKEYGGQRSGIRIIQPDLLFQDRIELDLGGVVCEMVHMGGDHSADSCYLHVREDKVLFLGDALGPSVYGGPRRYTSGSFLRLLAGAYAYGADWYVESHGLPMSGPEFRRDLEAWEQLARIARETGPDRERIIREMKAFLKTEELPGDLMQGVGYFLEGFKSR</sequence>
<feature type="domain" description="Metallo-beta-lactamase" evidence="4">
    <location>
        <begin position="11"/>
        <end position="213"/>
    </location>
</feature>
<dbReference type="InterPro" id="IPR001279">
    <property type="entry name" value="Metallo-B-lactamas"/>
</dbReference>
<dbReference type="SUPFAM" id="SSF56281">
    <property type="entry name" value="Metallo-hydrolase/oxidoreductase"/>
    <property type="match status" value="1"/>
</dbReference>
<keyword evidence="5" id="KW-0378">Hydrolase</keyword>
<comment type="catalytic activity">
    <reaction evidence="3">
        <text>3',5'-cyclic UMP + H2O = UMP + H(+)</text>
        <dbReference type="Rhea" id="RHEA:70575"/>
        <dbReference type="ChEBI" id="CHEBI:15377"/>
        <dbReference type="ChEBI" id="CHEBI:15378"/>
        <dbReference type="ChEBI" id="CHEBI:57865"/>
        <dbReference type="ChEBI" id="CHEBI:184387"/>
    </reaction>
    <physiologicalReaction direction="left-to-right" evidence="3">
        <dbReference type="Rhea" id="RHEA:70576"/>
    </physiologicalReaction>
</comment>
<dbReference type="Gene3D" id="3.60.15.10">
    <property type="entry name" value="Ribonuclease Z/Hydroxyacylglutathione hydrolase-like"/>
    <property type="match status" value="1"/>
</dbReference>